<feature type="signal peptide" evidence="11">
    <location>
        <begin position="1"/>
        <end position="18"/>
    </location>
</feature>
<evidence type="ECO:0000256" key="2">
    <source>
        <dbReference type="ARBA" id="ARBA00004987"/>
    </source>
</evidence>
<keyword evidence="7" id="KW-0325">Glycoprotein</keyword>
<dbReference type="KEGG" id="ache:ACHE_50772A"/>
<evidence type="ECO:0000256" key="3">
    <source>
        <dbReference type="ARBA" id="ARBA00005336"/>
    </source>
</evidence>
<keyword evidence="8" id="KW-0119">Carbohydrate metabolism</keyword>
<dbReference type="InterPro" id="IPR050288">
    <property type="entry name" value="Cellulose_deg_GH3"/>
</dbReference>
<reference evidence="13" key="2">
    <citation type="submission" date="2021-02" db="EMBL/GenBank/DDBJ databases">
        <title>Aspergillus chevalieri M1 genome sequence.</title>
        <authorList>
            <person name="Kadooka C."/>
            <person name="Mori K."/>
            <person name="Futagami T."/>
        </authorList>
    </citation>
    <scope>NUCLEOTIDE SEQUENCE</scope>
    <source>
        <strain evidence="13">M1</strain>
    </source>
</reference>
<evidence type="ECO:0000256" key="9">
    <source>
        <dbReference type="ARBA" id="ARBA00023295"/>
    </source>
</evidence>
<sequence length="337" mass="36367">MYGVIPALVLALAGHAQAEAKFNNTNLFPDVTYPGYESDNPVTIQGSNSLQGSLPKYPSPWGESQGDWADAYRKATDFPSAQPGGEGQSDHGHWVGHGPMYSPNGVRLTDFASMYPSGVSLAATWSRELVETVGFAMGEEHRGKGVDMQLGPVVGPMGRAPEAGRSWEGFSPDPHLTGMLGSEVIRGMHRAGVMSSLKHAVAYEQGHFRLPDEAVESGWNITQPYSTNIDDITMHELYLWPFAEGIRAGAASNSYVLNHLIKNELGFQGFIISDWYATWSGVSSILAGLDMSMPGDPEMQDKNSGRSFWGANLTVAVLTGSVPTWRLDDAATRVMAA</sequence>
<dbReference type="Gene3D" id="3.20.20.300">
    <property type="entry name" value="Glycoside hydrolase, family 3, N-terminal domain"/>
    <property type="match status" value="1"/>
</dbReference>
<dbReference type="SUPFAM" id="SSF51445">
    <property type="entry name" value="(Trans)glycosidases"/>
    <property type="match status" value="1"/>
</dbReference>
<dbReference type="InterPro" id="IPR019800">
    <property type="entry name" value="Glyco_hydro_3_AS"/>
</dbReference>
<evidence type="ECO:0000256" key="8">
    <source>
        <dbReference type="ARBA" id="ARBA00023277"/>
    </source>
</evidence>
<comment type="similarity">
    <text evidence="3">Belongs to the glycosyl hydrolase 3 family.</text>
</comment>
<reference evidence="13" key="1">
    <citation type="submission" date="2021-01" db="EMBL/GenBank/DDBJ databases">
        <authorList>
            <consortium name="Aspergillus chevalieri M1 genome sequencing consortium"/>
            <person name="Kazuki M."/>
            <person name="Futagami T."/>
        </authorList>
    </citation>
    <scope>NUCLEOTIDE SEQUENCE</scope>
    <source>
        <strain evidence="13">M1</strain>
    </source>
</reference>
<dbReference type="Proteomes" id="UP000637239">
    <property type="component" value="Chromosome 5"/>
</dbReference>
<accession>A0A7R7VT07</accession>
<dbReference type="InterPro" id="IPR036962">
    <property type="entry name" value="Glyco_hydro_3_N_sf"/>
</dbReference>
<dbReference type="InterPro" id="IPR001764">
    <property type="entry name" value="Glyco_hydro_3_N"/>
</dbReference>
<keyword evidence="14" id="KW-1185">Reference proteome</keyword>
<dbReference type="PRINTS" id="PR00133">
    <property type="entry name" value="GLHYDRLASE3"/>
</dbReference>
<dbReference type="EMBL" id="AP024420">
    <property type="protein sequence ID" value="BCR89574.1"/>
    <property type="molecule type" value="Genomic_DNA"/>
</dbReference>
<dbReference type="Pfam" id="PF00933">
    <property type="entry name" value="Glyco_hydro_3"/>
    <property type="match status" value="1"/>
</dbReference>
<dbReference type="RefSeq" id="XP_043138096.1">
    <property type="nucleotide sequence ID" value="XM_043280526.1"/>
</dbReference>
<organism evidence="13 14">
    <name type="scientific">Aspergillus chevalieri</name>
    <name type="common">Eurotium chevalieri</name>
    <dbReference type="NCBI Taxonomy" id="182096"/>
    <lineage>
        <taxon>Eukaryota</taxon>
        <taxon>Fungi</taxon>
        <taxon>Dikarya</taxon>
        <taxon>Ascomycota</taxon>
        <taxon>Pezizomycotina</taxon>
        <taxon>Eurotiomycetes</taxon>
        <taxon>Eurotiomycetidae</taxon>
        <taxon>Eurotiales</taxon>
        <taxon>Aspergillaceae</taxon>
        <taxon>Aspergillus</taxon>
        <taxon>Aspergillus subgen. Aspergillus</taxon>
    </lineage>
</organism>
<evidence type="ECO:0000256" key="10">
    <source>
        <dbReference type="ARBA" id="ARBA00023326"/>
    </source>
</evidence>
<dbReference type="PROSITE" id="PS00775">
    <property type="entry name" value="GLYCOSYL_HYDROL_F3"/>
    <property type="match status" value="1"/>
</dbReference>
<gene>
    <name evidence="13" type="ORF">ACHE_50772A</name>
</gene>
<keyword evidence="11" id="KW-0732">Signal</keyword>
<evidence type="ECO:0000256" key="6">
    <source>
        <dbReference type="ARBA" id="ARBA00023001"/>
    </source>
</evidence>
<dbReference type="GeneID" id="66983932"/>
<protein>
    <recommendedName>
        <fullName evidence="4">beta-glucosidase</fullName>
        <ecNumber evidence="4">3.2.1.21</ecNumber>
    </recommendedName>
</protein>
<dbReference type="PANTHER" id="PTHR42715:SF29">
    <property type="entry name" value="BETA-GLUCOSIDASE A-RELATED"/>
    <property type="match status" value="1"/>
</dbReference>
<dbReference type="GO" id="GO:0008422">
    <property type="term" value="F:beta-glucosidase activity"/>
    <property type="evidence" value="ECO:0007669"/>
    <property type="project" value="UniProtKB-EC"/>
</dbReference>
<evidence type="ECO:0000256" key="1">
    <source>
        <dbReference type="ARBA" id="ARBA00000448"/>
    </source>
</evidence>
<feature type="chain" id="PRO_5031486928" description="beta-glucosidase" evidence="11">
    <location>
        <begin position="19"/>
        <end position="337"/>
    </location>
</feature>
<comment type="catalytic activity">
    <reaction evidence="1">
        <text>Hydrolysis of terminal, non-reducing beta-D-glucosyl residues with release of beta-D-glucose.</text>
        <dbReference type="EC" id="3.2.1.21"/>
    </reaction>
</comment>
<dbReference type="InterPro" id="IPR017853">
    <property type="entry name" value="GH"/>
</dbReference>
<proteinExistence type="inferred from homology"/>
<keyword evidence="6" id="KW-0136">Cellulose degradation</keyword>
<evidence type="ECO:0000256" key="7">
    <source>
        <dbReference type="ARBA" id="ARBA00023180"/>
    </source>
</evidence>
<evidence type="ECO:0000259" key="12">
    <source>
        <dbReference type="Pfam" id="PF00933"/>
    </source>
</evidence>
<evidence type="ECO:0000313" key="14">
    <source>
        <dbReference type="Proteomes" id="UP000637239"/>
    </source>
</evidence>
<comment type="pathway">
    <text evidence="2">Glycan metabolism; cellulose degradation.</text>
</comment>
<evidence type="ECO:0000256" key="5">
    <source>
        <dbReference type="ARBA" id="ARBA00022801"/>
    </source>
</evidence>
<feature type="domain" description="Glycoside hydrolase family 3 N-terminal" evidence="12">
    <location>
        <begin position="108"/>
        <end position="335"/>
    </location>
</feature>
<dbReference type="AlphaFoldDB" id="A0A7R7VT07"/>
<dbReference type="PANTHER" id="PTHR42715">
    <property type="entry name" value="BETA-GLUCOSIDASE"/>
    <property type="match status" value="1"/>
</dbReference>
<keyword evidence="5" id="KW-0378">Hydrolase</keyword>
<evidence type="ECO:0000256" key="4">
    <source>
        <dbReference type="ARBA" id="ARBA00012744"/>
    </source>
</evidence>
<dbReference type="EC" id="3.2.1.21" evidence="4"/>
<keyword evidence="10" id="KW-0624">Polysaccharide degradation</keyword>
<evidence type="ECO:0000256" key="11">
    <source>
        <dbReference type="SAM" id="SignalP"/>
    </source>
</evidence>
<name>A0A7R7VT07_ASPCH</name>
<dbReference type="GO" id="GO:0030245">
    <property type="term" value="P:cellulose catabolic process"/>
    <property type="evidence" value="ECO:0007669"/>
    <property type="project" value="UniProtKB-UniPathway"/>
</dbReference>
<dbReference type="UniPathway" id="UPA00696"/>
<keyword evidence="9" id="KW-0326">Glycosidase</keyword>
<evidence type="ECO:0000313" key="13">
    <source>
        <dbReference type="EMBL" id="BCR89574.1"/>
    </source>
</evidence>